<dbReference type="AlphaFoldDB" id="A0A1W0A394"/>
<keyword evidence="4" id="KW-0833">Ubl conjugation pathway</keyword>
<evidence type="ECO:0000256" key="7">
    <source>
        <dbReference type="SAM" id="MobiDB-lite"/>
    </source>
</evidence>
<keyword evidence="5" id="KW-0072">Autophagy</keyword>
<feature type="compositionally biased region" description="Acidic residues" evidence="7">
    <location>
        <begin position="65"/>
        <end position="93"/>
    </location>
</feature>
<feature type="compositionally biased region" description="Polar residues" evidence="7">
    <location>
        <begin position="1"/>
        <end position="13"/>
    </location>
</feature>
<reference evidence="8 9" key="1">
    <citation type="journal article" date="2014" name="Genome Biol. Evol.">
        <title>The secreted proteins of Achlya hypogyna and Thraustotheca clavata identify the ancestral oomycete secretome and reveal gene acquisitions by horizontal gene transfer.</title>
        <authorList>
            <person name="Misner I."/>
            <person name="Blouin N."/>
            <person name="Leonard G."/>
            <person name="Richards T.A."/>
            <person name="Lane C.E."/>
        </authorList>
    </citation>
    <scope>NUCLEOTIDE SEQUENCE [LARGE SCALE GENOMIC DNA]</scope>
    <source>
        <strain evidence="8 9">ATCC 34112</strain>
    </source>
</reference>
<dbReference type="GO" id="GO:0000045">
    <property type="term" value="P:autophagosome assembly"/>
    <property type="evidence" value="ECO:0007669"/>
    <property type="project" value="TreeGrafter"/>
</dbReference>
<evidence type="ECO:0000313" key="8">
    <source>
        <dbReference type="EMBL" id="OQS04753.1"/>
    </source>
</evidence>
<dbReference type="Pfam" id="PF03987">
    <property type="entry name" value="Autophagy_act_C"/>
    <property type="match status" value="1"/>
</dbReference>
<dbReference type="EMBL" id="JNBS01000557">
    <property type="protein sequence ID" value="OQS04753.1"/>
    <property type="molecule type" value="Genomic_DNA"/>
</dbReference>
<evidence type="ECO:0000313" key="9">
    <source>
        <dbReference type="Proteomes" id="UP000243217"/>
    </source>
</evidence>
<gene>
    <name evidence="8" type="ORF">THRCLA_03030</name>
</gene>
<feature type="compositionally biased region" description="Low complexity" evidence="7">
    <location>
        <begin position="14"/>
        <end position="26"/>
    </location>
</feature>
<keyword evidence="3" id="KW-0808">Transferase</keyword>
<evidence type="ECO:0000256" key="1">
    <source>
        <dbReference type="ARBA" id="ARBA00005696"/>
    </source>
</evidence>
<evidence type="ECO:0000256" key="3">
    <source>
        <dbReference type="ARBA" id="ARBA00022679"/>
    </source>
</evidence>
<dbReference type="GO" id="GO:0061651">
    <property type="term" value="F:Atg12 conjugating enzyme activity"/>
    <property type="evidence" value="ECO:0007669"/>
    <property type="project" value="TreeGrafter"/>
</dbReference>
<name>A0A1W0A394_9STRA</name>
<keyword evidence="9" id="KW-1185">Reference proteome</keyword>
<feature type="region of interest" description="Disordered" evidence="7">
    <location>
        <begin position="56"/>
        <end position="95"/>
    </location>
</feature>
<sequence>MQQDRSWNWYWQQSPAFSSPTASSSPSPRPDGFLVSRQNPRFLKVAPVLNVPAIAQGDLSAAERVEDEEERERDDVEEEEEEKENEEQEEDEETVRVEQGNVVFLEYHIVYSPTYRVPVLYLRGEHADGRWLSTKEIRQVLECEEGNEHFVSQDEHPLLGTPYYFVHPCETATCLALLLDGMDKPSGLQVLQAWLSLVQSWTHIRLPLSQNDRNGY</sequence>
<dbReference type="InterPro" id="IPR007135">
    <property type="entry name" value="Atg3/Atg10"/>
</dbReference>
<comment type="caution">
    <text evidence="8">The sequence shown here is derived from an EMBL/GenBank/DDBJ whole genome shotgun (WGS) entry which is preliminary data.</text>
</comment>
<dbReference type="PANTHER" id="PTHR14957">
    <property type="entry name" value="UBIQUITIN-LIKE-CONJUGATING ENZYME ATG10"/>
    <property type="match status" value="1"/>
</dbReference>
<proteinExistence type="inferred from homology"/>
<dbReference type="GO" id="GO:0032446">
    <property type="term" value="P:protein modification by small protein conjugation"/>
    <property type="evidence" value="ECO:0007669"/>
    <property type="project" value="TreeGrafter"/>
</dbReference>
<dbReference type="PANTHER" id="PTHR14957:SF1">
    <property type="entry name" value="UBIQUITIN-LIKE-CONJUGATING ENZYME ATG10"/>
    <property type="match status" value="1"/>
</dbReference>
<protein>
    <recommendedName>
        <fullName evidence="2">Ubiquitin-like-conjugating enzyme ATG10</fullName>
    </recommendedName>
    <alternativeName>
        <fullName evidence="6">Autophagy-related protein 10</fullName>
    </alternativeName>
</protein>
<comment type="similarity">
    <text evidence="1">Belongs to the ATG10 family.</text>
</comment>
<dbReference type="OrthoDB" id="4089664at2759"/>
<dbReference type="GO" id="GO:0000422">
    <property type="term" value="P:autophagy of mitochondrion"/>
    <property type="evidence" value="ECO:0007669"/>
    <property type="project" value="TreeGrafter"/>
</dbReference>
<dbReference type="STRING" id="74557.A0A1W0A394"/>
<feature type="region of interest" description="Disordered" evidence="7">
    <location>
        <begin position="1"/>
        <end position="35"/>
    </location>
</feature>
<evidence type="ECO:0000256" key="4">
    <source>
        <dbReference type="ARBA" id="ARBA00022786"/>
    </source>
</evidence>
<dbReference type="Proteomes" id="UP000243217">
    <property type="component" value="Unassembled WGS sequence"/>
</dbReference>
<accession>A0A1W0A394</accession>
<evidence type="ECO:0000256" key="6">
    <source>
        <dbReference type="ARBA" id="ARBA00029833"/>
    </source>
</evidence>
<dbReference type="Gene3D" id="3.30.1460.50">
    <property type="match status" value="1"/>
</dbReference>
<evidence type="ECO:0000256" key="5">
    <source>
        <dbReference type="ARBA" id="ARBA00023006"/>
    </source>
</evidence>
<evidence type="ECO:0000256" key="2">
    <source>
        <dbReference type="ARBA" id="ARBA00021099"/>
    </source>
</evidence>
<dbReference type="GO" id="GO:0005829">
    <property type="term" value="C:cytosol"/>
    <property type="evidence" value="ECO:0007669"/>
    <property type="project" value="TreeGrafter"/>
</dbReference>
<organism evidence="8 9">
    <name type="scientific">Thraustotheca clavata</name>
    <dbReference type="NCBI Taxonomy" id="74557"/>
    <lineage>
        <taxon>Eukaryota</taxon>
        <taxon>Sar</taxon>
        <taxon>Stramenopiles</taxon>
        <taxon>Oomycota</taxon>
        <taxon>Saprolegniomycetes</taxon>
        <taxon>Saprolegniales</taxon>
        <taxon>Achlyaceae</taxon>
        <taxon>Thraustotheca</taxon>
    </lineage>
</organism>